<dbReference type="Gene3D" id="2.130.10.10">
    <property type="entry name" value="YVTN repeat-like/Quinoprotein amine dehydrogenase"/>
    <property type="match status" value="1"/>
</dbReference>
<name>A0A4C2AEY1_EUMVA</name>
<dbReference type="SUPFAM" id="SSF50998">
    <property type="entry name" value="Quinoprotein alcohol dehydrogenase-like"/>
    <property type="match status" value="1"/>
</dbReference>
<evidence type="ECO:0000313" key="1">
    <source>
        <dbReference type="EMBL" id="GBP97863.1"/>
    </source>
</evidence>
<dbReference type="Proteomes" id="UP000299102">
    <property type="component" value="Unassembled WGS sequence"/>
</dbReference>
<dbReference type="EMBL" id="BGZK01003017">
    <property type="protein sequence ID" value="GBP97863.1"/>
    <property type="molecule type" value="Genomic_DNA"/>
</dbReference>
<evidence type="ECO:0000313" key="2">
    <source>
        <dbReference type="Proteomes" id="UP000299102"/>
    </source>
</evidence>
<keyword evidence="2" id="KW-1185">Reference proteome</keyword>
<reference evidence="1 2" key="1">
    <citation type="journal article" date="2019" name="Commun. Biol.">
        <title>The bagworm genome reveals a unique fibroin gene that provides high tensile strength.</title>
        <authorList>
            <person name="Kono N."/>
            <person name="Nakamura H."/>
            <person name="Ohtoshi R."/>
            <person name="Tomita M."/>
            <person name="Numata K."/>
            <person name="Arakawa K."/>
        </authorList>
    </citation>
    <scope>NUCLEOTIDE SEQUENCE [LARGE SCALE GENOMIC DNA]</scope>
</reference>
<dbReference type="AlphaFoldDB" id="A0A4C2AEY1"/>
<protein>
    <submittedName>
        <fullName evidence="1">Protein cortex</fullName>
    </submittedName>
</protein>
<dbReference type="OrthoDB" id="10263272at2759"/>
<organism evidence="1 2">
    <name type="scientific">Eumeta variegata</name>
    <name type="common">Bagworm moth</name>
    <name type="synonym">Eumeta japonica</name>
    <dbReference type="NCBI Taxonomy" id="151549"/>
    <lineage>
        <taxon>Eukaryota</taxon>
        <taxon>Metazoa</taxon>
        <taxon>Ecdysozoa</taxon>
        <taxon>Arthropoda</taxon>
        <taxon>Hexapoda</taxon>
        <taxon>Insecta</taxon>
        <taxon>Pterygota</taxon>
        <taxon>Neoptera</taxon>
        <taxon>Endopterygota</taxon>
        <taxon>Lepidoptera</taxon>
        <taxon>Glossata</taxon>
        <taxon>Ditrysia</taxon>
        <taxon>Tineoidea</taxon>
        <taxon>Psychidae</taxon>
        <taxon>Oiketicinae</taxon>
        <taxon>Eumeta</taxon>
    </lineage>
</organism>
<dbReference type="InterPro" id="IPR015943">
    <property type="entry name" value="WD40/YVTN_repeat-like_dom_sf"/>
</dbReference>
<comment type="caution">
    <text evidence="1">The sequence shown here is derived from an EMBL/GenBank/DDBJ whole genome shotgun (WGS) entry which is preliminary data.</text>
</comment>
<sequence length="243" mass="27769">MTMDREVFGQKPVNCDGESDRFVRGRAALEGLRARLALRDAQRQCSAHAHDIWYPHYLYRKRYMTYLDQALDQEDLKEDKPLHSKVILLPKSSADYKTQHWPCVPRRKSYLSSADSVLDLPSYRHSPCKLKQSSRTAPLVSDVLDWGGRDVLVAALGREYYKWSWRSQSLVGRGEAHALVNVCKFDPTGNLLTLGTVAGTVEVHHMEWKKRVARHRCECAHAHRQVCALTTLHWSPTGNAFVS</sequence>
<dbReference type="InterPro" id="IPR011047">
    <property type="entry name" value="Quinoprotein_ADH-like_sf"/>
</dbReference>
<accession>A0A4C2AEY1</accession>
<gene>
    <name evidence="1" type="primary">cort</name>
    <name evidence="1" type="ORF">EVAR_65981_1</name>
</gene>
<proteinExistence type="predicted"/>